<proteinExistence type="predicted"/>
<sequence>MGAVVIAMTVPGLRHAQGQDADALNFQTHALWSPRLNIEAGTAIVYGIDASLPQRVESWRSHGYHIALMTGVSWGEYSDYLDGRFDGKKHWDEAQMDRDGKMVLDGNNPLIPYIAPSASYGKFLAAGVLRALDAGVESVFLEEPEFWAKSGWSESFKREWQAFYGTPWQPPDSSPDAQYRASKLKYFLYRRALADVFAAVKQYGEAHHKKIPCYVATHSLVNYAQWRIVSPESSLIDVGADGYIAQVWTGTARTSNAYDGKVQERTFEAAFLEYGAMQNLVRASGRKVWYLNDPIEDNPNHTWEDYRFNWESTLAASLFQPEVSSYELVPWPERIFGPRGTYPSEADPAKRVPIPAPYETELQTVFHALGEMKKSAAHAQWLAAGSQGIGVLVSDTLMFQRAAPTPSDERLSSFFGLSLPLLAHGIPVEPVQVESFHRAKLADRYRCLLLTYEGQKPPSIAFHHALVNWVKAGGILVVVDDGKDPYQSVSDWWNTEPRHYVRPMDELFEELGIANTQAGVMHVGKGIVLHEATSPAALAMQADGSQHLLNSVKTALAAKSIRLQVSDRFVLRRGPYIIAKGLSEATAASSSNATGYYIDLFSANMDVVHSYALKGKEHHFLLDVAAIKAATPTVIASAGGIAKEHYEPKLLTFSASGIEGSTAMVRIKSASAITRVRVNGAALDSAAFGSDGTTAWLRFPQHASPQTVKVYFK</sequence>
<protein>
    <recommendedName>
        <fullName evidence="3">Beta-galactosidase trimerisation domain-containing protein</fullName>
    </recommendedName>
</protein>
<dbReference type="EMBL" id="CP042806">
    <property type="protein sequence ID" value="QEE31161.1"/>
    <property type="molecule type" value="Genomic_DNA"/>
</dbReference>
<dbReference type="OrthoDB" id="605164at2"/>
<accession>A0A5B9EL94</accession>
<dbReference type="AlphaFoldDB" id="A0A5B9EL94"/>
<keyword evidence="2" id="KW-1185">Reference proteome</keyword>
<evidence type="ECO:0000313" key="1">
    <source>
        <dbReference type="EMBL" id="QEE31161.1"/>
    </source>
</evidence>
<dbReference type="Proteomes" id="UP000321820">
    <property type="component" value="Chromosome"/>
</dbReference>
<evidence type="ECO:0000313" key="2">
    <source>
        <dbReference type="Proteomes" id="UP000321820"/>
    </source>
</evidence>
<organism evidence="1 2">
    <name type="scientific">Terriglobus albidus</name>
    <dbReference type="NCBI Taxonomy" id="1592106"/>
    <lineage>
        <taxon>Bacteria</taxon>
        <taxon>Pseudomonadati</taxon>
        <taxon>Acidobacteriota</taxon>
        <taxon>Terriglobia</taxon>
        <taxon>Terriglobales</taxon>
        <taxon>Acidobacteriaceae</taxon>
        <taxon>Terriglobus</taxon>
    </lineage>
</organism>
<gene>
    <name evidence="1" type="ORF">FTW19_04005</name>
</gene>
<evidence type="ECO:0008006" key="3">
    <source>
        <dbReference type="Google" id="ProtNLM"/>
    </source>
</evidence>
<reference evidence="1 2" key="1">
    <citation type="submission" date="2019-08" db="EMBL/GenBank/DDBJ databases">
        <title>Complete genome sequence of Terriglobus albidus strain ORNL.</title>
        <authorList>
            <person name="Podar M."/>
        </authorList>
    </citation>
    <scope>NUCLEOTIDE SEQUENCE [LARGE SCALE GENOMIC DNA]</scope>
    <source>
        <strain evidence="1 2">ORNL</strain>
    </source>
</reference>
<dbReference type="KEGG" id="talb:FTW19_04005"/>
<name>A0A5B9EL94_9BACT</name>